<evidence type="ECO:0000313" key="1">
    <source>
        <dbReference type="EMBL" id="KAH3711212.1"/>
    </source>
</evidence>
<comment type="caution">
    <text evidence="1">The sequence shown here is derived from an EMBL/GenBank/DDBJ whole genome shotgun (WGS) entry which is preliminary data.</text>
</comment>
<name>A0A9D4BVV4_DREPO</name>
<sequence>MPKITVSANEVQKLISNLKPDKAVGPDNIKHLVLKELRSQISPIITLLFQNKPVMSATRGHGHLDEKL</sequence>
<reference evidence="1" key="2">
    <citation type="submission" date="2020-11" db="EMBL/GenBank/DDBJ databases">
        <authorList>
            <person name="McCartney M.A."/>
            <person name="Auch B."/>
            <person name="Kono T."/>
            <person name="Mallez S."/>
            <person name="Becker A."/>
            <person name="Gohl D.M."/>
            <person name="Silverstein K.A.T."/>
            <person name="Koren S."/>
            <person name="Bechman K.B."/>
            <person name="Herman A."/>
            <person name="Abrahante J.E."/>
            <person name="Garbe J."/>
        </authorList>
    </citation>
    <scope>NUCLEOTIDE SEQUENCE</scope>
    <source>
        <strain evidence="1">Duluth1</strain>
        <tissue evidence="1">Whole animal</tissue>
    </source>
</reference>
<keyword evidence="2" id="KW-1185">Reference proteome</keyword>
<dbReference type="AlphaFoldDB" id="A0A9D4BVV4"/>
<protein>
    <submittedName>
        <fullName evidence="1">Uncharacterized protein</fullName>
    </submittedName>
</protein>
<gene>
    <name evidence="1" type="ORF">DPMN_070714</name>
</gene>
<dbReference type="Proteomes" id="UP000828390">
    <property type="component" value="Unassembled WGS sequence"/>
</dbReference>
<organism evidence="1 2">
    <name type="scientific">Dreissena polymorpha</name>
    <name type="common">Zebra mussel</name>
    <name type="synonym">Mytilus polymorpha</name>
    <dbReference type="NCBI Taxonomy" id="45954"/>
    <lineage>
        <taxon>Eukaryota</taxon>
        <taxon>Metazoa</taxon>
        <taxon>Spiralia</taxon>
        <taxon>Lophotrochozoa</taxon>
        <taxon>Mollusca</taxon>
        <taxon>Bivalvia</taxon>
        <taxon>Autobranchia</taxon>
        <taxon>Heteroconchia</taxon>
        <taxon>Euheterodonta</taxon>
        <taxon>Imparidentia</taxon>
        <taxon>Neoheterodontei</taxon>
        <taxon>Myida</taxon>
        <taxon>Dreissenoidea</taxon>
        <taxon>Dreissenidae</taxon>
        <taxon>Dreissena</taxon>
    </lineage>
</organism>
<evidence type="ECO:0000313" key="2">
    <source>
        <dbReference type="Proteomes" id="UP000828390"/>
    </source>
</evidence>
<reference evidence="1" key="1">
    <citation type="journal article" date="2019" name="bioRxiv">
        <title>The Genome of the Zebra Mussel, Dreissena polymorpha: A Resource for Invasive Species Research.</title>
        <authorList>
            <person name="McCartney M.A."/>
            <person name="Auch B."/>
            <person name="Kono T."/>
            <person name="Mallez S."/>
            <person name="Zhang Y."/>
            <person name="Obille A."/>
            <person name="Becker A."/>
            <person name="Abrahante J.E."/>
            <person name="Garbe J."/>
            <person name="Badalamenti J.P."/>
            <person name="Herman A."/>
            <person name="Mangelson H."/>
            <person name="Liachko I."/>
            <person name="Sullivan S."/>
            <person name="Sone E.D."/>
            <person name="Koren S."/>
            <person name="Silverstein K.A.T."/>
            <person name="Beckman K.B."/>
            <person name="Gohl D.M."/>
        </authorList>
    </citation>
    <scope>NUCLEOTIDE SEQUENCE</scope>
    <source>
        <strain evidence="1">Duluth1</strain>
        <tissue evidence="1">Whole animal</tissue>
    </source>
</reference>
<proteinExistence type="predicted"/>
<dbReference type="EMBL" id="JAIWYP010000014">
    <property type="protein sequence ID" value="KAH3711212.1"/>
    <property type="molecule type" value="Genomic_DNA"/>
</dbReference>
<accession>A0A9D4BVV4</accession>